<dbReference type="GO" id="GO:0004609">
    <property type="term" value="F:phosphatidylserine decarboxylase activity"/>
    <property type="evidence" value="ECO:0007669"/>
    <property type="project" value="UniProtKB-UniRule"/>
</dbReference>
<feature type="modified residue" description="Pyruvic acid (Ser); by autocatalysis" evidence="16">
    <location>
        <position position="1221"/>
    </location>
</feature>
<dbReference type="CDD" id="cd07098">
    <property type="entry name" value="ALDH_F15-22"/>
    <property type="match status" value="1"/>
</dbReference>
<dbReference type="GO" id="GO:0016620">
    <property type="term" value="F:oxidoreductase activity, acting on the aldehyde or oxo group of donors, NAD or NADP as acceptor"/>
    <property type="evidence" value="ECO:0007669"/>
    <property type="project" value="InterPro"/>
</dbReference>
<evidence type="ECO:0000256" key="6">
    <source>
        <dbReference type="ARBA" id="ARBA00022793"/>
    </source>
</evidence>
<keyword evidence="14 16" id="KW-1208">Phospholipid metabolism</keyword>
<dbReference type="GO" id="GO:0000139">
    <property type="term" value="C:Golgi membrane"/>
    <property type="evidence" value="ECO:0007669"/>
    <property type="project" value="UniProtKB-SubCell"/>
</dbReference>
<organism evidence="20 21">
    <name type="scientific">Mortierella isabellina</name>
    <name type="common">Filamentous fungus</name>
    <name type="synonym">Umbelopsis isabellina</name>
    <dbReference type="NCBI Taxonomy" id="91625"/>
    <lineage>
        <taxon>Eukaryota</taxon>
        <taxon>Fungi</taxon>
        <taxon>Fungi incertae sedis</taxon>
        <taxon>Mucoromycota</taxon>
        <taxon>Mucoromycotina</taxon>
        <taxon>Umbelopsidomycetes</taxon>
        <taxon>Umbelopsidales</taxon>
        <taxon>Umbelopsidaceae</taxon>
        <taxon>Umbelopsis</taxon>
    </lineage>
</organism>
<dbReference type="InterPro" id="IPR003817">
    <property type="entry name" value="PS_Dcarbxylase"/>
</dbReference>
<feature type="region of interest" description="Disordered" evidence="17">
    <location>
        <begin position="221"/>
        <end position="254"/>
    </location>
</feature>
<reference evidence="20" key="1">
    <citation type="submission" date="2020-12" db="EMBL/GenBank/DDBJ databases">
        <title>Metabolic potential, ecology and presence of endohyphal bacteria is reflected in genomic diversity of Mucoromycotina.</title>
        <authorList>
            <person name="Muszewska A."/>
            <person name="Okrasinska A."/>
            <person name="Steczkiewicz K."/>
            <person name="Drgas O."/>
            <person name="Orlowska M."/>
            <person name="Perlinska-Lenart U."/>
            <person name="Aleksandrzak-Piekarczyk T."/>
            <person name="Szatraj K."/>
            <person name="Zielenkiewicz U."/>
            <person name="Pilsyk S."/>
            <person name="Malc E."/>
            <person name="Mieczkowski P."/>
            <person name="Kruszewska J.S."/>
            <person name="Biernat P."/>
            <person name="Pawlowska J."/>
        </authorList>
    </citation>
    <scope>NUCLEOTIDE SEQUENCE</scope>
    <source>
        <strain evidence="20">WA0000067209</strain>
    </source>
</reference>
<comment type="catalytic activity">
    <reaction evidence="16">
        <text>a 1,2-diacyl-sn-glycero-3-phospho-L-serine + H(+) = a 1,2-diacyl-sn-glycero-3-phosphoethanolamine + CO2</text>
        <dbReference type="Rhea" id="RHEA:20828"/>
        <dbReference type="ChEBI" id="CHEBI:15378"/>
        <dbReference type="ChEBI" id="CHEBI:16526"/>
        <dbReference type="ChEBI" id="CHEBI:57262"/>
        <dbReference type="ChEBI" id="CHEBI:64612"/>
        <dbReference type="EC" id="4.1.1.65"/>
    </reaction>
</comment>
<dbReference type="Pfam" id="PF00168">
    <property type="entry name" value="C2"/>
    <property type="match status" value="2"/>
</dbReference>
<dbReference type="InterPro" id="IPR033179">
    <property type="entry name" value="PSD_type2_pro"/>
</dbReference>
<feature type="compositionally biased region" description="Acidic residues" evidence="17">
    <location>
        <begin position="828"/>
        <end position="848"/>
    </location>
</feature>
<evidence type="ECO:0000256" key="3">
    <source>
        <dbReference type="ARBA" id="ARBA00009986"/>
    </source>
</evidence>
<feature type="active site" description="Charge relay system; for autoendoproteolytic cleavage activity" evidence="16">
    <location>
        <position position="1134"/>
    </location>
</feature>
<dbReference type="SUPFAM" id="SSF53720">
    <property type="entry name" value="ALDH-like"/>
    <property type="match status" value="1"/>
</dbReference>
<dbReference type="Pfam" id="PF00171">
    <property type="entry name" value="Aldedh"/>
    <property type="match status" value="1"/>
</dbReference>
<dbReference type="SUPFAM" id="SSF49562">
    <property type="entry name" value="C2 domain (Calcium/lipid-binding domain, CaLB)"/>
    <property type="match status" value="2"/>
</dbReference>
<sequence>MSKAAAAAPPPPYSAEQISNAASSAATAVASDPRFGFLQRLRNERFGQLRPLSEFFDKNRFSLTTSFQTISQRWSYNLQYFQSNYFIIVLALSIWAVITSPLLLFTIAFIFGGFYVISRQNGEPLTLGRTVISPSTMYAAYAGASFVLLLFSGATGAIFWIIGAAAVIILGHAAVLEPGLEGDFASGPGQNASDEPRPSHRRRVSTPIHLLHPAMRSLTQPWRNVHKNRRSSSARRTRSLEREPSNSVTIDTSEDDNAPEIKLRVVVSSARGLTCKDKDDAVDAFAIVACGGTIQRTQVCKKSNCPEWNTTFEIPLGKIPPRRFASGLLVTVYDKDRFKSSFIGRVHFNLIDVFDETMAAPIAFHDPENQPKWYSLTERKVRRTRWSRRKKSIETEICPAGEVCIQLGLVESNGWKGTRSRSEWQEIWFSMLQTMPTKPLPPASRRRSSHSNASRLSTSAPESTKVVLPEPIDAKRNNRIRRRRRSRRGKRKHDVVKFQGPDVLGVMFVEISNAKDLPPERNVIRTGFDMDPFVVLSFGRHTFRTRAIRHNLNPVWNEKLFFHVRKSEVKYKLKFAVYDKDKFSGNDFVAWQDVPALDIILRSTQNGIEASQITSNEQDPQDVIDQEMDTHTVKLRMAKRAKWEGKHAPVLSFRAKFVPYVTIRKMFFMALAKPYDLEGNGMVNRLGVQSMLESLGSNISEATIDKFWERWNKSPDTEDLTFEELIECLEEHLLRDGNMARRKSSSATLINDDYFSFSPSARDIAGVSDDSPALSSDGGLFSDSPLLSDGDLYTPGFSDFEDLSSPIPGVGALYNYDRMIDSLQDSDLSVDEEDPDIDDVDTDDDEPLADATGIQLGDDYSPPLDKDDSSPSTDSVRRDEVEEKVILVTECPVCHRPNLARKRQMDIITHIATCAANDWTTVDRFLMGNFVTEAYAQRKWFVKLVSKVGYGRYSLGTNNANIIVQDRRTGQLIEERMSVYVRLGMRLLYKGMKTSLQSKRAQRILLNMTLRQGRRFDSPKSAREIPSFIKFHKLDMSEVRDPLHSFKTFNQFFYRKLKQGARPSASPDNAKVFVSPADCRMLAYPTIDDATRIWIKGINFSVGKLLGDAEMGKRYEGGSLAVFRLAPQDYHRFHSPVDGVISKAKYISGQFYTVNPMAIRTTLDVFGENARAVVYIDSPVYGPVAMVCIGAMMVGSIIITADTGATVKRTDEVGYFAFGGSTLVCIWPPGVAKFDQDLVDNSAAALESLVSEVFIVAHMTEHGELEKHRSGGCGPCYQLHYHELCFSAKGPQVRRQGSSRYNLHVRSILSSSDAVSNPVPQLASDPAWKDGKILEKPTIRDQADPNTIICYDPATGRHLASIPAPKAADVTAAYEKAKRAQEKWANTTWEQRRAVLRSLLDFVLNNQEDICRVACRDTGKTMIDATLGEIITTCAKLRWTIDNGEQTLDQDYRAPGLLMMYKNAKVVYQPMGVVAALVSWNYPFHNTFGPLISALMSGNGILIKCSEYVAWSTEYWQNIIHTCLAAHGHDPELVQFINGFADVGEAIVSSGVNHITFIGSPPVGKLVQLNAAQHLVPCLLELGGKDCAILLKDADLGQAVPVLMRGVFQNCGQNCIGIERILVAQEIYDGFVAEMEKRIKTLRLGSALEDGDGIDCGAMTMGTTSDRLEELINEAVSRGARLLHGGKRYKHPDHASGQYFSPTLLVDVTPDMDIANHETFAPIMVIMKHQGSDDALRMANLCPYGLGSSVFSADKDLAEKMCLKLKVGMANVNDFAVNYLCQSLPFGGVGISGYGRFAGAEGLRGLCVPKAITTDRIPYVKTPIPPIVDYPIKSARKGYGFVKELVRFAYGPSLSEKIAAGLGLAKASM</sequence>
<comment type="similarity">
    <text evidence="16">Belongs to the phosphatidylserine decarboxylase family. PSD-B subfamily. Eukaryotic type II sub-subfamily.</text>
</comment>
<dbReference type="InterPro" id="IPR011992">
    <property type="entry name" value="EF-hand-dom_pair"/>
</dbReference>
<evidence type="ECO:0000256" key="16">
    <source>
        <dbReference type="HAMAP-Rule" id="MF_03209"/>
    </source>
</evidence>
<keyword evidence="4 16" id="KW-0444">Lipid biosynthesis</keyword>
<dbReference type="Proteomes" id="UP000654370">
    <property type="component" value="Unassembled WGS sequence"/>
</dbReference>
<feature type="chain" id="PRO_5035022738" description="Phosphatidylserine decarboxylase 2 alpha chain" evidence="16">
    <location>
        <begin position="1221"/>
        <end position="1869"/>
    </location>
</feature>
<dbReference type="InterPro" id="IPR016162">
    <property type="entry name" value="Ald_DH_N"/>
</dbReference>
<keyword evidence="8" id="KW-0560">Oxidoreductase</keyword>
<evidence type="ECO:0000256" key="15">
    <source>
        <dbReference type="ARBA" id="ARBA00023317"/>
    </source>
</evidence>
<feature type="active site" description="Charge relay system; for autoendoproteolytic cleavage activity" evidence="16">
    <location>
        <position position="1078"/>
    </location>
</feature>
<feature type="compositionally biased region" description="Basic residues" evidence="17">
    <location>
        <begin position="477"/>
        <end position="494"/>
    </location>
</feature>
<keyword evidence="21" id="KW-1185">Reference proteome</keyword>
<evidence type="ECO:0000256" key="17">
    <source>
        <dbReference type="SAM" id="MobiDB-lite"/>
    </source>
</evidence>
<feature type="domain" description="C2" evidence="19">
    <location>
        <begin position="487"/>
        <end position="609"/>
    </location>
</feature>
<dbReference type="FunFam" id="3.40.309.10:FF:000024">
    <property type="entry name" value="Betaine aldehyde dehydrogenase"/>
    <property type="match status" value="1"/>
</dbReference>
<dbReference type="InterPro" id="IPR004895">
    <property type="entry name" value="Prenylated_rab_accept_PRA1"/>
</dbReference>
<dbReference type="Pfam" id="PF02666">
    <property type="entry name" value="PS_Dcarbxylase"/>
    <property type="match status" value="1"/>
</dbReference>
<dbReference type="InterPro" id="IPR015590">
    <property type="entry name" value="Aldehyde_DH_dom"/>
</dbReference>
<dbReference type="InterPro" id="IPR016161">
    <property type="entry name" value="Ald_DH/histidinol_DH"/>
</dbReference>
<feature type="active site" description="Charge relay system; for autoendoproteolytic cleavage activity" evidence="16">
    <location>
        <position position="1221"/>
    </location>
</feature>
<evidence type="ECO:0000256" key="12">
    <source>
        <dbReference type="ARBA" id="ARBA00023209"/>
    </source>
</evidence>
<keyword evidence="9 16" id="KW-0443">Lipid metabolism</keyword>
<keyword evidence="11 16" id="KW-0865">Zymogen</keyword>
<evidence type="ECO:0000256" key="14">
    <source>
        <dbReference type="ARBA" id="ARBA00023264"/>
    </source>
</evidence>
<comment type="PTM">
    <text evidence="16">Is synthesized initially as an inactive proenzyme. Formation of the active enzyme involves a self-maturation process in which the active site pyruvoyl group is generated from an internal serine residue via an autocatalytic post-translational modification. Two non-identical subunits are generated from the proenzyme in this reaction, and the pyruvate is formed at the N-terminus of the alpha chain, which is derived from the carboxyl end of the proenzyme. The autoendoproteolytic cleavage occurs by a canonical serine protease mechanism, in which the side chain hydroxyl group of the serine supplies its oxygen atom to form the C-terminus of the beta chain, while the remainder of the serine residue undergoes an oxidative deamination to produce ammonia and the pyruvoyl prosthetic group on the alpha chain. During this reaction, the Ser that is part of the protease active site of the proenzyme becomes the pyruvoyl prosthetic group, which constitutes an essential element of the active site of the mature decarboxylase.</text>
</comment>
<dbReference type="GO" id="GO:0006646">
    <property type="term" value="P:phosphatidylethanolamine biosynthetic process"/>
    <property type="evidence" value="ECO:0007669"/>
    <property type="project" value="UniProtKB-UniRule"/>
</dbReference>
<feature type="compositionally biased region" description="Basic residues" evidence="17">
    <location>
        <begin position="224"/>
        <end position="237"/>
    </location>
</feature>
<keyword evidence="13 16" id="KW-0456">Lyase</keyword>
<feature type="transmembrane region" description="Helical" evidence="18">
    <location>
        <begin position="85"/>
        <end position="117"/>
    </location>
</feature>
<comment type="similarity">
    <text evidence="3">Belongs to the aldehyde dehydrogenase family.</text>
</comment>
<feature type="compositionally biased region" description="Low complexity" evidence="17">
    <location>
        <begin position="450"/>
        <end position="460"/>
    </location>
</feature>
<comment type="subcellular location">
    <subcellularLocation>
        <location evidence="16">Golgi apparatus membrane</location>
        <topology evidence="16">Peripheral membrane protein</topology>
        <orientation evidence="16">Cytoplasmic side</orientation>
    </subcellularLocation>
    <subcellularLocation>
        <location evidence="16">Endosome membrane</location>
        <topology evidence="16">Peripheral membrane protein</topology>
        <orientation evidence="16">Cytoplasmic side</orientation>
    </subcellularLocation>
    <subcellularLocation>
        <location evidence="1">Membrane</location>
        <topology evidence="1">Multi-pass membrane protein</topology>
    </subcellularLocation>
</comment>
<keyword evidence="6 16" id="KW-0210">Decarboxylase</keyword>
<dbReference type="InterPro" id="IPR033177">
    <property type="entry name" value="PSD-B"/>
</dbReference>
<evidence type="ECO:0000256" key="18">
    <source>
        <dbReference type="SAM" id="Phobius"/>
    </source>
</evidence>
<proteinExistence type="inferred from homology"/>
<evidence type="ECO:0000256" key="10">
    <source>
        <dbReference type="ARBA" id="ARBA00023136"/>
    </source>
</evidence>
<evidence type="ECO:0000256" key="2">
    <source>
        <dbReference type="ARBA" id="ARBA00005189"/>
    </source>
</evidence>
<feature type="compositionally biased region" description="Basic and acidic residues" evidence="17">
    <location>
        <begin position="864"/>
        <end position="879"/>
    </location>
</feature>
<dbReference type="NCBIfam" id="TIGR00163">
    <property type="entry name" value="PS_decarb"/>
    <property type="match status" value="1"/>
</dbReference>
<feature type="domain" description="C2" evidence="19">
    <location>
        <begin position="244"/>
        <end position="364"/>
    </location>
</feature>
<dbReference type="PROSITE" id="PS00070">
    <property type="entry name" value="ALDEHYDE_DEHYDR_CYS"/>
    <property type="match status" value="1"/>
</dbReference>
<dbReference type="Gene3D" id="2.60.40.150">
    <property type="entry name" value="C2 domain"/>
    <property type="match status" value="2"/>
</dbReference>
<dbReference type="PANTHER" id="PTHR10067:SF17">
    <property type="entry name" value="PHOSPHATIDYLSERINE DECARBOXYLASE PROENZYME 2"/>
    <property type="match status" value="1"/>
</dbReference>
<keyword evidence="7 18" id="KW-1133">Transmembrane helix</keyword>
<feature type="chain" id="PRO_5035022737" description="Phosphatidylserine decarboxylase 2 beta chain" evidence="16">
    <location>
        <begin position="1"/>
        <end position="1220"/>
    </location>
</feature>
<dbReference type="GO" id="GO:0010008">
    <property type="term" value="C:endosome membrane"/>
    <property type="evidence" value="ECO:0007669"/>
    <property type="project" value="UniProtKB-SubCell"/>
</dbReference>
<feature type="region of interest" description="Disordered" evidence="17">
    <location>
        <begin position="827"/>
        <end position="879"/>
    </location>
</feature>
<dbReference type="UniPathway" id="UPA00558">
    <property type="reaction ID" value="UER00616"/>
</dbReference>
<evidence type="ECO:0000256" key="8">
    <source>
        <dbReference type="ARBA" id="ARBA00023002"/>
    </source>
</evidence>
<dbReference type="InterPro" id="IPR000008">
    <property type="entry name" value="C2_dom"/>
</dbReference>
<dbReference type="OrthoDB" id="5973539at2759"/>
<dbReference type="EMBL" id="JAEPQZ010000015">
    <property type="protein sequence ID" value="KAG2173215.1"/>
    <property type="molecule type" value="Genomic_DNA"/>
</dbReference>
<evidence type="ECO:0000256" key="11">
    <source>
        <dbReference type="ARBA" id="ARBA00023145"/>
    </source>
</evidence>
<dbReference type="GO" id="GO:0005795">
    <property type="term" value="C:Golgi stack"/>
    <property type="evidence" value="ECO:0007669"/>
    <property type="project" value="UniProtKB-UniRule"/>
</dbReference>
<evidence type="ECO:0000256" key="4">
    <source>
        <dbReference type="ARBA" id="ARBA00022516"/>
    </source>
</evidence>
<keyword evidence="16" id="KW-0333">Golgi apparatus</keyword>
<dbReference type="Gene3D" id="3.40.605.10">
    <property type="entry name" value="Aldehyde Dehydrogenase, Chain A, domain 1"/>
    <property type="match status" value="1"/>
</dbReference>
<dbReference type="InterPro" id="IPR016160">
    <property type="entry name" value="Ald_DH_CS_CYS"/>
</dbReference>
<evidence type="ECO:0000313" key="20">
    <source>
        <dbReference type="EMBL" id="KAG2173215.1"/>
    </source>
</evidence>
<dbReference type="SMART" id="SM00239">
    <property type="entry name" value="C2"/>
    <property type="match status" value="2"/>
</dbReference>
<dbReference type="GO" id="GO:0016540">
    <property type="term" value="P:protein autoprocessing"/>
    <property type="evidence" value="ECO:0007669"/>
    <property type="project" value="UniProtKB-UniRule"/>
</dbReference>
<comment type="function">
    <text evidence="16">Catalyzes the formation of phosphatidylethanolamine (PtdEtn) from phosphatidylserine (PtdSer). Plays a central role in phospholipid metabolism and in the interorganelle trafficking of phosphatidylserine.</text>
</comment>
<dbReference type="SUPFAM" id="SSF47473">
    <property type="entry name" value="EF-hand"/>
    <property type="match status" value="1"/>
</dbReference>
<evidence type="ECO:0000256" key="1">
    <source>
        <dbReference type="ARBA" id="ARBA00004141"/>
    </source>
</evidence>
<dbReference type="HAMAP" id="MF_00663">
    <property type="entry name" value="PS_decarb_PSD_B_type2"/>
    <property type="match status" value="1"/>
</dbReference>
<evidence type="ECO:0000256" key="5">
    <source>
        <dbReference type="ARBA" id="ARBA00022692"/>
    </source>
</evidence>
<comment type="pathway">
    <text evidence="2">Lipid metabolism.</text>
</comment>
<evidence type="ECO:0000256" key="9">
    <source>
        <dbReference type="ARBA" id="ARBA00023098"/>
    </source>
</evidence>
<dbReference type="CDD" id="cd00030">
    <property type="entry name" value="C2"/>
    <property type="match status" value="1"/>
</dbReference>
<feature type="region of interest" description="Disordered" evidence="17">
    <location>
        <begin position="438"/>
        <end position="494"/>
    </location>
</feature>
<gene>
    <name evidence="16" type="primary">PSD2</name>
    <name evidence="20" type="ORF">INT43_004589</name>
</gene>
<dbReference type="PANTHER" id="PTHR10067">
    <property type="entry name" value="PHOSPHATIDYLSERINE DECARBOXYLASE"/>
    <property type="match status" value="1"/>
</dbReference>
<comment type="pathway">
    <text evidence="16">Phospholipid metabolism; phosphatidylethanolamine biosynthesis; phosphatidylethanolamine from CDP-diacylglycerol: step 2/2.</text>
</comment>
<evidence type="ECO:0000256" key="13">
    <source>
        <dbReference type="ARBA" id="ARBA00023239"/>
    </source>
</evidence>
<dbReference type="InterPro" id="IPR016163">
    <property type="entry name" value="Ald_DH_C"/>
</dbReference>
<name>A0A8H7PGE4_MORIS</name>
<protein>
    <recommendedName>
        <fullName evidence="16">Phosphatidylserine decarboxylase proenzyme 2</fullName>
        <ecNumber evidence="16">4.1.1.65</ecNumber>
    </recommendedName>
    <component>
        <recommendedName>
            <fullName evidence="16">Phosphatidylserine decarboxylase 2 beta chain</fullName>
        </recommendedName>
    </component>
    <component>
        <recommendedName>
            <fullName evidence="16">Phosphatidylserine decarboxylase 2 alpha chain</fullName>
        </recommendedName>
    </component>
</protein>
<dbReference type="PROSITE" id="PS50004">
    <property type="entry name" value="C2"/>
    <property type="match status" value="2"/>
</dbReference>
<comment type="domain">
    <text evidence="16">The C2 domains have an essential, but non-catalytic function. They may facilitate interactions with other proteins and are required for lipid transport function.</text>
</comment>
<comment type="caution">
    <text evidence="20">The sequence shown here is derived from an EMBL/GenBank/DDBJ whole genome shotgun (WGS) entry which is preliminary data.</text>
</comment>
<evidence type="ECO:0000259" key="19">
    <source>
        <dbReference type="PROSITE" id="PS50004"/>
    </source>
</evidence>
<keyword evidence="10 16" id="KW-0472">Membrane</keyword>
<keyword evidence="12 16" id="KW-0594">Phospholipid biosynthesis</keyword>
<evidence type="ECO:0000313" key="21">
    <source>
        <dbReference type="Proteomes" id="UP000654370"/>
    </source>
</evidence>
<dbReference type="InterPro" id="IPR035892">
    <property type="entry name" value="C2_domain_sf"/>
</dbReference>
<keyword evidence="5 18" id="KW-0812">Transmembrane</keyword>
<accession>A0A8H7PGE4</accession>
<comment type="cofactor">
    <cofactor evidence="16">
        <name>pyruvate</name>
        <dbReference type="ChEBI" id="CHEBI:15361"/>
    </cofactor>
    <text evidence="16">Binds 1 pyruvoyl group covalently per subunit.</text>
</comment>
<dbReference type="EC" id="4.1.1.65" evidence="16"/>
<keyword evidence="15 16" id="KW-0670">Pyruvate</keyword>
<feature type="active site" description="Schiff-base intermediate with substrate; via pyruvic acid; for decarboxylase activity" evidence="16">
    <location>
        <position position="1221"/>
    </location>
</feature>
<feature type="site" description="Cleavage (non-hydrolytic); by autocatalysis" evidence="16">
    <location>
        <begin position="1220"/>
        <end position="1221"/>
    </location>
</feature>
<evidence type="ECO:0000256" key="7">
    <source>
        <dbReference type="ARBA" id="ARBA00022989"/>
    </source>
</evidence>
<comment type="subunit">
    <text evidence="16">Heterodimer of a large membrane-associated beta subunit and a small pyruvoyl-containing alpha subunit.</text>
</comment>
<dbReference type="Gene3D" id="3.40.309.10">
    <property type="entry name" value="Aldehyde Dehydrogenase, Chain A, domain 2"/>
    <property type="match status" value="1"/>
</dbReference>
<keyword evidence="16" id="KW-0967">Endosome</keyword>
<feature type="transmembrane region" description="Helical" evidence="18">
    <location>
        <begin position="138"/>
        <end position="171"/>
    </location>
</feature>
<dbReference type="Pfam" id="PF03208">
    <property type="entry name" value="PRA1"/>
    <property type="match status" value="1"/>
</dbReference>